<gene>
    <name evidence="2" type="ORF">BLX24_13900</name>
</gene>
<feature type="compositionally biased region" description="Basic and acidic residues" evidence="1">
    <location>
        <begin position="13"/>
        <end position="25"/>
    </location>
</feature>
<evidence type="ECO:0000256" key="1">
    <source>
        <dbReference type="SAM" id="MobiDB-lite"/>
    </source>
</evidence>
<name>A0A1S2VKA3_9BACT</name>
<dbReference type="RefSeq" id="WP_071503760.1">
    <property type="nucleotide sequence ID" value="NZ_MORL01000006.1"/>
</dbReference>
<feature type="region of interest" description="Disordered" evidence="1">
    <location>
        <begin position="136"/>
        <end position="157"/>
    </location>
</feature>
<feature type="region of interest" description="Disordered" evidence="1">
    <location>
        <begin position="1"/>
        <end position="25"/>
    </location>
</feature>
<dbReference type="EMBL" id="MORL01000006">
    <property type="protein sequence ID" value="OIN58655.1"/>
    <property type="molecule type" value="Genomic_DNA"/>
</dbReference>
<dbReference type="OrthoDB" id="951070at2"/>
<proteinExistence type="predicted"/>
<protein>
    <submittedName>
        <fullName evidence="2">Uncharacterized protein</fullName>
    </submittedName>
</protein>
<organism evidence="2 3">
    <name type="scientific">Arsenicibacter rosenii</name>
    <dbReference type="NCBI Taxonomy" id="1750698"/>
    <lineage>
        <taxon>Bacteria</taxon>
        <taxon>Pseudomonadati</taxon>
        <taxon>Bacteroidota</taxon>
        <taxon>Cytophagia</taxon>
        <taxon>Cytophagales</taxon>
        <taxon>Spirosomataceae</taxon>
        <taxon>Arsenicibacter</taxon>
    </lineage>
</organism>
<reference evidence="2 3" key="1">
    <citation type="submission" date="2016-10" db="EMBL/GenBank/DDBJ databases">
        <title>Arsenicibacter rosenii gen. nov., sp. nov., an efficient arsenic-methylating bacterium isolated from an arsenic-contaminated paddy soil.</title>
        <authorList>
            <person name="Huang K."/>
        </authorList>
    </citation>
    <scope>NUCLEOTIDE SEQUENCE [LARGE SCALE GENOMIC DNA]</scope>
    <source>
        <strain evidence="2 3">SM-1</strain>
    </source>
</reference>
<evidence type="ECO:0000313" key="2">
    <source>
        <dbReference type="EMBL" id="OIN58655.1"/>
    </source>
</evidence>
<comment type="caution">
    <text evidence="2">The sequence shown here is derived from an EMBL/GenBank/DDBJ whole genome shotgun (WGS) entry which is preliminary data.</text>
</comment>
<evidence type="ECO:0000313" key="3">
    <source>
        <dbReference type="Proteomes" id="UP000181790"/>
    </source>
</evidence>
<sequence>MKEKELRFFSVEENSKPGPKKETKEVELTGTISAFGKLVFPSKTVEQLGINPETAAFKIATQAGKRKIKSLYLIPDTDGGADTFKMEQTGRGYCIPLALILQNNGVDFSKSKFNFTVKPFEYGNITGYELQIEDQAPKPEYTGKPRGRKRKVVEAAE</sequence>
<accession>A0A1S2VKA3</accession>
<keyword evidence="3" id="KW-1185">Reference proteome</keyword>
<dbReference type="Proteomes" id="UP000181790">
    <property type="component" value="Unassembled WGS sequence"/>
</dbReference>
<dbReference type="AlphaFoldDB" id="A0A1S2VKA3"/>